<evidence type="ECO:0000313" key="3">
    <source>
        <dbReference type="Proteomes" id="UP000035955"/>
    </source>
</evidence>
<name>A0A0J6T1Y1_9HYPH</name>
<dbReference type="Gene3D" id="1.10.150.20">
    <property type="entry name" value="5' to 3' exonuclease, C-terminal subdomain"/>
    <property type="match status" value="1"/>
</dbReference>
<gene>
    <name evidence="2" type="ORF">VQ02_05665</name>
</gene>
<dbReference type="PATRIC" id="fig|298794.3.peg.4921"/>
<comment type="caution">
    <text evidence="2">The sequence shown here is derived from an EMBL/GenBank/DDBJ whole genome shotgun (WGS) entry which is preliminary data.</text>
</comment>
<dbReference type="Proteomes" id="UP000035955">
    <property type="component" value="Unassembled WGS sequence"/>
</dbReference>
<proteinExistence type="predicted"/>
<accession>A0A0J6T1Y1</accession>
<keyword evidence="3" id="KW-1185">Reference proteome</keyword>
<dbReference type="EMBL" id="LABY01000032">
    <property type="protein sequence ID" value="KMO41455.1"/>
    <property type="molecule type" value="Genomic_DNA"/>
</dbReference>
<dbReference type="AlphaFoldDB" id="A0A0J6T1Y1"/>
<sequence length="100" mass="10254">MTDPITTESGKPLTEVPGWSPDQVARMARIGVSTAEQIVAVAATSGGARALAEQLGVPEAEAQHLVAAARTALPPGTVKALEQPVDTFEYGLGVPLHGPE</sequence>
<evidence type="ECO:0000313" key="2">
    <source>
        <dbReference type="EMBL" id="KMO41455.1"/>
    </source>
</evidence>
<protein>
    <submittedName>
        <fullName evidence="2">Uncharacterized protein</fullName>
    </submittedName>
</protein>
<dbReference type="RefSeq" id="WP_048443185.1">
    <property type="nucleotide sequence ID" value="NZ_LABY01000032.1"/>
</dbReference>
<feature type="region of interest" description="Disordered" evidence="1">
    <location>
        <begin position="1"/>
        <end position="20"/>
    </location>
</feature>
<reference evidence="2 3" key="1">
    <citation type="submission" date="2015-03" db="EMBL/GenBank/DDBJ databases">
        <title>Genome sequencing of Methylobacterium variabile DSM 16961.</title>
        <authorList>
            <person name="Chaudhry V."/>
            <person name="Patil P.B."/>
        </authorList>
    </citation>
    <scope>NUCLEOTIDE SEQUENCE [LARGE SCALE GENOMIC DNA]</scope>
    <source>
        <strain evidence="2 3">DSM 16961</strain>
    </source>
</reference>
<evidence type="ECO:0000256" key="1">
    <source>
        <dbReference type="SAM" id="MobiDB-lite"/>
    </source>
</evidence>
<organism evidence="2 3">
    <name type="scientific">Methylobacterium variabile</name>
    <dbReference type="NCBI Taxonomy" id="298794"/>
    <lineage>
        <taxon>Bacteria</taxon>
        <taxon>Pseudomonadati</taxon>
        <taxon>Pseudomonadota</taxon>
        <taxon>Alphaproteobacteria</taxon>
        <taxon>Hyphomicrobiales</taxon>
        <taxon>Methylobacteriaceae</taxon>
        <taxon>Methylobacterium</taxon>
    </lineage>
</organism>
<dbReference type="OrthoDB" id="8468023at2"/>